<accession>A0A271J1B2</accession>
<dbReference type="PROSITE" id="PS01125">
    <property type="entry name" value="ROK"/>
    <property type="match status" value="1"/>
</dbReference>
<dbReference type="PANTHER" id="PTHR18964:SF149">
    <property type="entry name" value="BIFUNCTIONAL UDP-N-ACETYLGLUCOSAMINE 2-EPIMERASE_N-ACETYLMANNOSAMINE KINASE"/>
    <property type="match status" value="1"/>
</dbReference>
<dbReference type="InterPro" id="IPR043129">
    <property type="entry name" value="ATPase_NBD"/>
</dbReference>
<dbReference type="AlphaFoldDB" id="A0A271J1B2"/>
<keyword evidence="2" id="KW-0418">Kinase</keyword>
<gene>
    <name evidence="2" type="ORF">BSZ37_12975</name>
</gene>
<evidence type="ECO:0000313" key="3">
    <source>
        <dbReference type="Proteomes" id="UP000216339"/>
    </source>
</evidence>
<name>A0A271J1B2_9BACT</name>
<dbReference type="Pfam" id="PF00480">
    <property type="entry name" value="ROK"/>
    <property type="match status" value="1"/>
</dbReference>
<dbReference type="InterPro" id="IPR000600">
    <property type="entry name" value="ROK"/>
</dbReference>
<evidence type="ECO:0000256" key="1">
    <source>
        <dbReference type="ARBA" id="ARBA00006479"/>
    </source>
</evidence>
<dbReference type="Gene3D" id="3.30.420.40">
    <property type="match status" value="2"/>
</dbReference>
<evidence type="ECO:0000313" key="2">
    <source>
        <dbReference type="EMBL" id="PAP77282.1"/>
    </source>
</evidence>
<dbReference type="InterPro" id="IPR049874">
    <property type="entry name" value="ROK_cs"/>
</dbReference>
<dbReference type="PANTHER" id="PTHR18964">
    <property type="entry name" value="ROK (REPRESSOR, ORF, KINASE) FAMILY"/>
    <property type="match status" value="1"/>
</dbReference>
<dbReference type="RefSeq" id="WP_095510947.1">
    <property type="nucleotide sequence ID" value="NZ_MQWD01000001.1"/>
</dbReference>
<reference evidence="2 3" key="1">
    <citation type="submission" date="2016-11" db="EMBL/GenBank/DDBJ databases">
        <title>Study of marine rhodopsin-containing bacteria.</title>
        <authorList>
            <person name="Yoshizawa S."/>
            <person name="Kumagai Y."/>
            <person name="Kogure K."/>
        </authorList>
    </citation>
    <scope>NUCLEOTIDE SEQUENCE [LARGE SCALE GENOMIC DNA]</scope>
    <source>
        <strain evidence="2 3">SAORIC-28</strain>
    </source>
</reference>
<dbReference type="GO" id="GO:0016301">
    <property type="term" value="F:kinase activity"/>
    <property type="evidence" value="ECO:0007669"/>
    <property type="project" value="UniProtKB-KW"/>
</dbReference>
<keyword evidence="3" id="KW-1185">Reference proteome</keyword>
<organism evidence="2 3">
    <name type="scientific">Rubrivirga marina</name>
    <dbReference type="NCBI Taxonomy" id="1196024"/>
    <lineage>
        <taxon>Bacteria</taxon>
        <taxon>Pseudomonadati</taxon>
        <taxon>Rhodothermota</taxon>
        <taxon>Rhodothermia</taxon>
        <taxon>Rhodothermales</taxon>
        <taxon>Rubricoccaceae</taxon>
        <taxon>Rubrivirga</taxon>
    </lineage>
</organism>
<keyword evidence="2" id="KW-0808">Transferase</keyword>
<sequence length="333" mass="35366">MPETTPEYAVGVDLGGTNLKVALVERTDGIVRQATLPTEAEHGPERVLDRIVEGVQRVVQGFEAHGHVEGIGVGVPGVVSMDRTTVTKPPNIPGWERVRLADHIGPRMAEAGIEVRGPIIAENDANAAALGSAFYGAGVPFDSFIMVTLGTGVGGAIIVDNRLFRGTTGAAGEIGHMTIDYEGPYDRTGVAGALEAYLGQKFLSRHARYQLLARETNLYATSGRDLEHVTPQRVHAAALAGDEAAREVLTWAGHKLGVLLGSIVNLLDIRKVVVGGGVSRAGDFLLDPARDAMKRWTMPSLCEGIEIVQETRGNDVAMLGAARLVFEHIDDAA</sequence>
<proteinExistence type="inferred from homology"/>
<dbReference type="SUPFAM" id="SSF53067">
    <property type="entry name" value="Actin-like ATPase domain"/>
    <property type="match status" value="1"/>
</dbReference>
<comment type="caution">
    <text evidence="2">The sequence shown here is derived from an EMBL/GenBank/DDBJ whole genome shotgun (WGS) entry which is preliminary data.</text>
</comment>
<comment type="similarity">
    <text evidence="1">Belongs to the ROK (NagC/XylR) family.</text>
</comment>
<protein>
    <submittedName>
        <fullName evidence="2">Sugar kinase</fullName>
    </submittedName>
</protein>
<dbReference type="EMBL" id="MQWD01000001">
    <property type="protein sequence ID" value="PAP77282.1"/>
    <property type="molecule type" value="Genomic_DNA"/>
</dbReference>
<dbReference type="OrthoDB" id="9810372at2"/>
<dbReference type="Proteomes" id="UP000216339">
    <property type="component" value="Unassembled WGS sequence"/>
</dbReference>